<dbReference type="UniPathway" id="UPA00696"/>
<dbReference type="InterPro" id="IPR036881">
    <property type="entry name" value="Glyco_hydro_3_C_sf"/>
</dbReference>
<gene>
    <name evidence="14" type="primary">bglK</name>
    <name evidence="14" type="ORF">LOCC1_G002805</name>
</gene>
<evidence type="ECO:0000259" key="13">
    <source>
        <dbReference type="PROSITE" id="PS50048"/>
    </source>
</evidence>
<dbReference type="InterPro" id="IPR001764">
    <property type="entry name" value="Glyco_hydro_3_N"/>
</dbReference>
<dbReference type="GO" id="GO:0008422">
    <property type="term" value="F:beta-glucosidase activity"/>
    <property type="evidence" value="ECO:0007669"/>
    <property type="project" value="UniProtKB-EC"/>
</dbReference>
<dbReference type="InterPro" id="IPR001138">
    <property type="entry name" value="Zn2Cys6_DnaBD"/>
</dbReference>
<dbReference type="Pfam" id="PF00172">
    <property type="entry name" value="Zn_clus"/>
    <property type="match status" value="1"/>
</dbReference>
<dbReference type="PROSITE" id="PS00775">
    <property type="entry name" value="GLYCOSYL_HYDROL_F3"/>
    <property type="match status" value="1"/>
</dbReference>
<evidence type="ECO:0000256" key="5">
    <source>
        <dbReference type="ARBA" id="ARBA00022801"/>
    </source>
</evidence>
<dbReference type="Proteomes" id="UP000443090">
    <property type="component" value="Unassembled WGS sequence"/>
</dbReference>
<proteinExistence type="inferred from homology"/>
<dbReference type="PROSITE" id="PS50048">
    <property type="entry name" value="ZN2_CY6_FUNGAL_2"/>
    <property type="match status" value="1"/>
</dbReference>
<dbReference type="PANTHER" id="PTHR42715:SF27">
    <property type="entry name" value="BETA-GLUCOSIDASE-RELATED"/>
    <property type="match status" value="1"/>
</dbReference>
<evidence type="ECO:0000256" key="7">
    <source>
        <dbReference type="ARBA" id="ARBA00023180"/>
    </source>
</evidence>
<comment type="pathway">
    <text evidence="2 12">Glycan metabolism; cellulose degradation.</text>
</comment>
<dbReference type="OrthoDB" id="47059at2759"/>
<evidence type="ECO:0000256" key="4">
    <source>
        <dbReference type="ARBA" id="ARBA00012744"/>
    </source>
</evidence>
<dbReference type="Pfam" id="PF14310">
    <property type="entry name" value="Fn3-like"/>
    <property type="match status" value="1"/>
</dbReference>
<feature type="domain" description="Zn(2)-C6 fungal-type" evidence="13">
    <location>
        <begin position="789"/>
        <end position="814"/>
    </location>
</feature>
<keyword evidence="15" id="KW-1185">Reference proteome</keyword>
<keyword evidence="11 12" id="KW-0624">Polysaccharide degradation</keyword>
<evidence type="ECO:0000256" key="3">
    <source>
        <dbReference type="ARBA" id="ARBA00005336"/>
    </source>
</evidence>
<evidence type="ECO:0000256" key="9">
    <source>
        <dbReference type="ARBA" id="ARBA00023277"/>
    </source>
</evidence>
<dbReference type="InterPro" id="IPR002772">
    <property type="entry name" value="Glyco_hydro_3_C"/>
</dbReference>
<dbReference type="InterPro" id="IPR036864">
    <property type="entry name" value="Zn2-C6_fun-type_DNA-bd_sf"/>
</dbReference>
<dbReference type="PRINTS" id="PR00133">
    <property type="entry name" value="GLHYDRLASE3"/>
</dbReference>
<reference evidence="14 15" key="1">
    <citation type="submission" date="2018-05" db="EMBL/GenBank/DDBJ databases">
        <title>Genome sequencing and assembly of the regulated plant pathogen Lachnellula willkommii and related sister species for the development of diagnostic species identification markers.</title>
        <authorList>
            <person name="Giroux E."/>
            <person name="Bilodeau G."/>
        </authorList>
    </citation>
    <scope>NUCLEOTIDE SEQUENCE [LARGE SCALE GENOMIC DNA]</scope>
    <source>
        <strain evidence="14 15">CBS 160.35</strain>
    </source>
</reference>
<dbReference type="CDD" id="cd00067">
    <property type="entry name" value="GAL4"/>
    <property type="match status" value="1"/>
</dbReference>
<dbReference type="FunFam" id="2.60.40.10:FF:000495">
    <property type="entry name" value="Periplasmic beta-glucosidase"/>
    <property type="match status" value="1"/>
</dbReference>
<comment type="caution">
    <text evidence="14">The sequence shown here is derived from an EMBL/GenBank/DDBJ whole genome shotgun (WGS) entry which is preliminary data.</text>
</comment>
<evidence type="ECO:0000256" key="8">
    <source>
        <dbReference type="ARBA" id="ARBA00023242"/>
    </source>
</evidence>
<dbReference type="SUPFAM" id="SSF57701">
    <property type="entry name" value="Zn2/Cys6 DNA-binding domain"/>
    <property type="match status" value="1"/>
</dbReference>
<keyword evidence="9 12" id="KW-0119">Carbohydrate metabolism</keyword>
<dbReference type="EMBL" id="QGMI01000078">
    <property type="protein sequence ID" value="TVY47717.1"/>
    <property type="molecule type" value="Genomic_DNA"/>
</dbReference>
<dbReference type="InterPro" id="IPR019800">
    <property type="entry name" value="Glyco_hydro_3_AS"/>
</dbReference>
<dbReference type="FunFam" id="3.20.20.300:FF:000006">
    <property type="entry name" value="Beta-glucosidase H"/>
    <property type="match status" value="1"/>
</dbReference>
<dbReference type="AlphaFoldDB" id="A0A8H8UGN1"/>
<dbReference type="GO" id="GO:0000981">
    <property type="term" value="F:DNA-binding transcription factor activity, RNA polymerase II-specific"/>
    <property type="evidence" value="ECO:0007669"/>
    <property type="project" value="InterPro"/>
</dbReference>
<evidence type="ECO:0000313" key="14">
    <source>
        <dbReference type="EMBL" id="TVY47717.1"/>
    </source>
</evidence>
<dbReference type="Pfam" id="PF01915">
    <property type="entry name" value="Glyco_hydro_3_C"/>
    <property type="match status" value="1"/>
</dbReference>
<dbReference type="Gene3D" id="2.60.120.260">
    <property type="entry name" value="Galactose-binding domain-like"/>
    <property type="match status" value="1"/>
</dbReference>
<comment type="catalytic activity">
    <reaction evidence="1 12">
        <text>Hydrolysis of terminal, non-reducing beta-D-glucosyl residues with release of beta-D-glucose.</text>
        <dbReference type="EC" id="3.2.1.21"/>
    </reaction>
</comment>
<dbReference type="InterPro" id="IPR013783">
    <property type="entry name" value="Ig-like_fold"/>
</dbReference>
<accession>A0A8H8UGN1</accession>
<dbReference type="Gene3D" id="3.20.20.300">
    <property type="entry name" value="Glycoside hydrolase, family 3, N-terminal domain"/>
    <property type="match status" value="1"/>
</dbReference>
<dbReference type="InterPro" id="IPR026891">
    <property type="entry name" value="Fn3-like"/>
</dbReference>
<evidence type="ECO:0000256" key="10">
    <source>
        <dbReference type="ARBA" id="ARBA00023295"/>
    </source>
</evidence>
<evidence type="ECO:0000313" key="15">
    <source>
        <dbReference type="Proteomes" id="UP000443090"/>
    </source>
</evidence>
<evidence type="ECO:0000256" key="12">
    <source>
        <dbReference type="RuleBase" id="RU361161"/>
    </source>
</evidence>
<dbReference type="Gene3D" id="4.10.240.10">
    <property type="entry name" value="Zn(2)-C6 fungal-type DNA-binding domain"/>
    <property type="match status" value="1"/>
</dbReference>
<protein>
    <recommendedName>
        <fullName evidence="4 12">beta-glucosidase</fullName>
        <ecNumber evidence="4 12">3.2.1.21</ecNumber>
    </recommendedName>
</protein>
<name>A0A8H8UGN1_9HELO</name>
<dbReference type="EC" id="3.2.1.21" evidence="4 12"/>
<evidence type="ECO:0000256" key="2">
    <source>
        <dbReference type="ARBA" id="ARBA00004987"/>
    </source>
</evidence>
<keyword evidence="6" id="KW-0136">Cellulose degradation</keyword>
<keyword evidence="8" id="KW-0539">Nucleus</keyword>
<dbReference type="GO" id="GO:0030245">
    <property type="term" value="P:cellulose catabolic process"/>
    <property type="evidence" value="ECO:0007669"/>
    <property type="project" value="UniProtKB-UniPathway"/>
</dbReference>
<dbReference type="PANTHER" id="PTHR42715">
    <property type="entry name" value="BETA-GLUCOSIDASE"/>
    <property type="match status" value="1"/>
</dbReference>
<dbReference type="Gene3D" id="2.60.40.10">
    <property type="entry name" value="Immunoglobulins"/>
    <property type="match status" value="1"/>
</dbReference>
<dbReference type="GO" id="GO:0008270">
    <property type="term" value="F:zinc ion binding"/>
    <property type="evidence" value="ECO:0007669"/>
    <property type="project" value="InterPro"/>
</dbReference>
<evidence type="ECO:0000256" key="11">
    <source>
        <dbReference type="ARBA" id="ARBA00023326"/>
    </source>
</evidence>
<evidence type="ECO:0000256" key="6">
    <source>
        <dbReference type="ARBA" id="ARBA00023001"/>
    </source>
</evidence>
<dbReference type="SUPFAM" id="SSF52279">
    <property type="entry name" value="Beta-D-glucan exohydrolase, C-terminal domain"/>
    <property type="match status" value="1"/>
</dbReference>
<keyword evidence="10 12" id="KW-0326">Glycosidase</keyword>
<dbReference type="SUPFAM" id="SSF51445">
    <property type="entry name" value="(Trans)glycosidases"/>
    <property type="match status" value="1"/>
</dbReference>
<keyword evidence="7" id="KW-0325">Glycoprotein</keyword>
<dbReference type="InterPro" id="IPR017853">
    <property type="entry name" value="GH"/>
</dbReference>
<keyword evidence="5 12" id="KW-0378">Hydrolase</keyword>
<dbReference type="Pfam" id="PF00933">
    <property type="entry name" value="Glyco_hydro_3"/>
    <property type="match status" value="1"/>
</dbReference>
<dbReference type="InterPro" id="IPR036962">
    <property type="entry name" value="Glyco_hydro_3_N_sf"/>
</dbReference>
<dbReference type="Gene3D" id="3.40.50.1700">
    <property type="entry name" value="Glycoside hydrolase family 3 C-terminal domain"/>
    <property type="match status" value="2"/>
</dbReference>
<evidence type="ECO:0000256" key="1">
    <source>
        <dbReference type="ARBA" id="ARBA00000448"/>
    </source>
</evidence>
<comment type="similarity">
    <text evidence="3 12">Belongs to the glycosyl hydrolase 3 family.</text>
</comment>
<dbReference type="SMART" id="SM01217">
    <property type="entry name" value="Fn3_like"/>
    <property type="match status" value="1"/>
</dbReference>
<dbReference type="InterPro" id="IPR050288">
    <property type="entry name" value="Cellulose_deg_GH3"/>
</dbReference>
<organism evidence="14 15">
    <name type="scientific">Lachnellula occidentalis</name>
    <dbReference type="NCBI Taxonomy" id="215460"/>
    <lineage>
        <taxon>Eukaryota</taxon>
        <taxon>Fungi</taxon>
        <taxon>Dikarya</taxon>
        <taxon>Ascomycota</taxon>
        <taxon>Pezizomycotina</taxon>
        <taxon>Leotiomycetes</taxon>
        <taxon>Helotiales</taxon>
        <taxon>Lachnaceae</taxon>
        <taxon>Lachnellula</taxon>
    </lineage>
</organism>
<sequence>MTLSDTIMQIPAFDVEEVIKNATLSEKIALLSGKDFWHTHPLENHNVPSIRTSDGPNGVRGTKFFNGQPATCIPCGTGLASSWDVDLIHTAGVLIGKECKAKGVHCWLGPTTNIQRSPLGGRGFESFSEDPYLSGKLAGSYINGVQSTGVVATIKHFVCNDLEHERYAVNVVISQRALREIYLLPFQIAIADSSPGALMTAYNRVNGTHASENSFLIEHVLRKEWKWKGLVISDWTGTYSTSEALNAGLDLEMPGPSRWRGVLASLAISSKKINPKTLDARVRNVLDFVKRASRARVAAVEGFLDVPEDRELNRKLVGNCTVLLKNDHGLLPYPADVTEIALIGPGMMEPSISGGGSAALEASYIVTPYDAIAKRLSTVPEIKIHYEVGAYSHRLLPTIGKYMRAESGKPGAIMKFYQEPVTSKEREVIDEICLLDTLFQLMDYRNPRLGGLFYASLQGVFTAPATGDFEFGEPGSTFFGKGTAEKTGLIYMEENKEYNLRLEFASGPSSKIQKPGVVNLGGGAGRIGAILAQDENLSIARAVALATTHKYVVLCAGLSADWESEGFDRPDMDLPRNIPKLIAAVIEANPNTVIVTQSGTPITLMPWARNASTMVHTWYNGNETGNGLADVIFGDVNPSAKLPLSLPLRVQDNPAFLSSRSEKGRMQYSEDIDIMKSSRRKFCFHLEVSNTQVQLKVKNIGKRPGAEVVQLYISANKESSSVSRPEKELRGFTKVFLLENEERLVTIPLDRFATSFWDELEEAWASEQGTYKILADSSLASHGNRLPPCRRRKVKCRGGKSPCESCTRLSLRCVPSFHSNFKSWTETPLDGVDIIGPSGEFHHRSTSTIQAFPGLQDNTAEEIDGNDHSRAVDETSINVRRHIDIATGWNPHQYRDTSFFAPNAASLTADSRREATRYQKLDQPVIDCISVGSSSADNDGGAYPANATALDCVPNQYLHSELSIPNEASIANVSSFDEMDFHSYDWTFHTLFHPQSAEGVDAADAQHLRSYSRSPSYAQMTPSPLNEASSPAKFAGGYSLAFNDPSVDLYSMLDITSPRVGRLTIPRQMNLSAENVYAEQKLVQYYDLHLSKVSSIKSSAWNFYTYMLRSLQSTCDSPLRHGILAYTSSHLSWRDDITIRPYYYITASSAVDAIITDLTVRPNVLRASERHPPTAEKLSLLLSTAFFLTQCDVIFGDHEALSHRMDGIKGLFENQWDRFRNNIAGLDSHILIWLAYYDCRSLL</sequence>